<evidence type="ECO:0000259" key="2">
    <source>
        <dbReference type="PROSITE" id="PS50245"/>
    </source>
</evidence>
<dbReference type="SUPFAM" id="SSF74924">
    <property type="entry name" value="Cap-Gly domain"/>
    <property type="match status" value="1"/>
</dbReference>
<evidence type="ECO:0000256" key="1">
    <source>
        <dbReference type="SAM" id="MobiDB-lite"/>
    </source>
</evidence>
<dbReference type="Pfam" id="PF01302">
    <property type="entry name" value="CAP_GLY"/>
    <property type="match status" value="1"/>
</dbReference>
<dbReference type="Proteomes" id="UP000663832">
    <property type="component" value="Unassembled WGS sequence"/>
</dbReference>
<proteinExistence type="predicted"/>
<evidence type="ECO:0000313" key="5">
    <source>
        <dbReference type="EMBL" id="CAF1594439.1"/>
    </source>
</evidence>
<dbReference type="EMBL" id="CAJNOI010000091">
    <property type="protein sequence ID" value="CAF1041387.1"/>
    <property type="molecule type" value="Genomic_DNA"/>
</dbReference>
<organism evidence="4 6">
    <name type="scientific">Adineta steineri</name>
    <dbReference type="NCBI Taxonomy" id="433720"/>
    <lineage>
        <taxon>Eukaryota</taxon>
        <taxon>Metazoa</taxon>
        <taxon>Spiralia</taxon>
        <taxon>Gnathifera</taxon>
        <taxon>Rotifera</taxon>
        <taxon>Eurotatoria</taxon>
        <taxon>Bdelloidea</taxon>
        <taxon>Adinetida</taxon>
        <taxon>Adinetidae</taxon>
        <taxon>Adineta</taxon>
    </lineage>
</organism>
<dbReference type="Proteomes" id="UP000663877">
    <property type="component" value="Unassembled WGS sequence"/>
</dbReference>
<evidence type="ECO:0000313" key="3">
    <source>
        <dbReference type="EMBL" id="CAF1041387.1"/>
    </source>
</evidence>
<dbReference type="Gene3D" id="2.30.30.190">
    <property type="entry name" value="CAP Gly-rich-like domain"/>
    <property type="match status" value="1"/>
</dbReference>
<dbReference type="PROSITE" id="PS50245">
    <property type="entry name" value="CAP_GLY_2"/>
    <property type="match status" value="1"/>
</dbReference>
<comment type="caution">
    <text evidence="4">The sequence shown here is derived from an EMBL/GenBank/DDBJ whole genome shotgun (WGS) entry which is preliminary data.</text>
</comment>
<dbReference type="AlphaFoldDB" id="A0A814T6H2"/>
<accession>A0A814T6H2</accession>
<reference evidence="4" key="1">
    <citation type="submission" date="2021-02" db="EMBL/GenBank/DDBJ databases">
        <authorList>
            <person name="Nowell W R."/>
        </authorList>
    </citation>
    <scope>NUCLEOTIDE SEQUENCE</scope>
</reference>
<gene>
    <name evidence="3" type="ORF">BJG266_LOCUS18089</name>
    <name evidence="4" type="ORF">QVE165_LOCUS23352</name>
    <name evidence="5" type="ORF">QVE165_LOCUS51680</name>
</gene>
<dbReference type="EMBL" id="CAJNOM010001138">
    <property type="protein sequence ID" value="CAF1594439.1"/>
    <property type="molecule type" value="Genomic_DNA"/>
</dbReference>
<name>A0A814T6H2_9BILA</name>
<feature type="region of interest" description="Disordered" evidence="1">
    <location>
        <begin position="1"/>
        <end position="48"/>
    </location>
</feature>
<dbReference type="EMBL" id="CAJNOM010000158">
    <property type="protein sequence ID" value="CAF1157301.1"/>
    <property type="molecule type" value="Genomic_DNA"/>
</dbReference>
<dbReference type="OrthoDB" id="2130750at2759"/>
<sequence>MRKSATTILPRSSSTNLSSIQQKNSSSKITTTTTTRLPHSTSHQDCHKIISNPPRSRLNFSTSATTHELSRFEPILNHDTDSLKIGDRIYVNGQWSGIILYIGETTLGTGDWAGVILDDSSLGKTNGIVRGRCYFQTTNNRGIFCRLTKVTREKILSCEINEKSIKQKKNENETKIVNI</sequence>
<dbReference type="InterPro" id="IPR036859">
    <property type="entry name" value="CAP-Gly_dom_sf"/>
</dbReference>
<keyword evidence="6" id="KW-1185">Reference proteome</keyword>
<feature type="domain" description="CAP-Gly" evidence="2">
    <location>
        <begin position="103"/>
        <end position="146"/>
    </location>
</feature>
<dbReference type="SMART" id="SM01052">
    <property type="entry name" value="CAP_GLY"/>
    <property type="match status" value="1"/>
</dbReference>
<feature type="compositionally biased region" description="Low complexity" evidence="1">
    <location>
        <begin position="16"/>
        <end position="41"/>
    </location>
</feature>
<dbReference type="InterPro" id="IPR000938">
    <property type="entry name" value="CAP-Gly_domain"/>
</dbReference>
<evidence type="ECO:0000313" key="6">
    <source>
        <dbReference type="Proteomes" id="UP000663832"/>
    </source>
</evidence>
<evidence type="ECO:0000313" key="4">
    <source>
        <dbReference type="EMBL" id="CAF1157301.1"/>
    </source>
</evidence>
<protein>
    <recommendedName>
        <fullName evidence="2">CAP-Gly domain-containing protein</fullName>
    </recommendedName>
</protein>
<feature type="compositionally biased region" description="Polar residues" evidence="1">
    <location>
        <begin position="1"/>
        <end position="15"/>
    </location>
</feature>